<dbReference type="KEGG" id="run:DR864_06890"/>
<accession>A0A344TFQ3</accession>
<dbReference type="Pfam" id="PF09359">
    <property type="entry name" value="VTC"/>
    <property type="match status" value="1"/>
</dbReference>
<reference evidence="2 3" key="1">
    <citation type="submission" date="2018-07" db="EMBL/GenBank/DDBJ databases">
        <title>Genome sequencing of Runella.</title>
        <authorList>
            <person name="Baek M.-G."/>
            <person name="Yi H."/>
        </authorList>
    </citation>
    <scope>NUCLEOTIDE SEQUENCE [LARGE SCALE GENOMIC DNA]</scope>
    <source>
        <strain evidence="2 3">HYN0085</strain>
    </source>
</reference>
<keyword evidence="3" id="KW-1185">Reference proteome</keyword>
<dbReference type="EMBL" id="CP030850">
    <property type="protein sequence ID" value="AXE17474.1"/>
    <property type="molecule type" value="Genomic_DNA"/>
</dbReference>
<name>A0A344TFQ3_9BACT</name>
<evidence type="ECO:0000259" key="1">
    <source>
        <dbReference type="Pfam" id="PF09359"/>
    </source>
</evidence>
<dbReference type="Proteomes" id="UP000251993">
    <property type="component" value="Chromosome"/>
</dbReference>
<dbReference type="InterPro" id="IPR018966">
    <property type="entry name" value="VTC_domain"/>
</dbReference>
<evidence type="ECO:0000313" key="3">
    <source>
        <dbReference type="Proteomes" id="UP000251993"/>
    </source>
</evidence>
<dbReference type="RefSeq" id="WP_114066259.1">
    <property type="nucleotide sequence ID" value="NZ_CP030850.1"/>
</dbReference>
<organism evidence="2 3">
    <name type="scientific">Runella rosea</name>
    <dbReference type="NCBI Taxonomy" id="2259595"/>
    <lineage>
        <taxon>Bacteria</taxon>
        <taxon>Pseudomonadati</taxon>
        <taxon>Bacteroidota</taxon>
        <taxon>Cytophagia</taxon>
        <taxon>Cytophagales</taxon>
        <taxon>Spirosomataceae</taxon>
        <taxon>Runella</taxon>
    </lineage>
</organism>
<feature type="domain" description="VTC" evidence="1">
    <location>
        <begin position="25"/>
        <end position="225"/>
    </location>
</feature>
<dbReference type="OrthoDB" id="148766at2"/>
<sequence>MNLPLLNDLQGVAMDKKESVRFMDRIDARYLFDKSYLEEIIPKIRPHYQLIQIEGKRLFQYDTLYFDTPERVFYYQHLAGKLNRYKIRSCRQVETNEQYFELKSQNNKSFTHVQRIRLDDLSEDISGNGRQLLLQNIPIDVSSLEPAVWIYYHRMMLVNPETRERLKFDLNVWFRWRSQSVAYPNLVIADVQQEKGSASPFKNLMKEKEIREGGISKYCLGLASVEPSLRANAIKPILTRINRFNKC</sequence>
<protein>
    <recommendedName>
        <fullName evidence="1">VTC domain-containing protein</fullName>
    </recommendedName>
</protein>
<gene>
    <name evidence="2" type="ORF">DR864_06890</name>
</gene>
<dbReference type="AlphaFoldDB" id="A0A344TFQ3"/>
<proteinExistence type="predicted"/>
<evidence type="ECO:0000313" key="2">
    <source>
        <dbReference type="EMBL" id="AXE17474.1"/>
    </source>
</evidence>